<evidence type="ECO:0000313" key="1">
    <source>
        <dbReference type="EMBL" id="URZ10344.1"/>
    </source>
</evidence>
<dbReference type="RefSeq" id="WP_077832393.1">
    <property type="nucleotide sequence ID" value="NZ_CP096983.1"/>
</dbReference>
<protein>
    <submittedName>
        <fullName evidence="1">Uncharacterized protein</fullName>
    </submittedName>
</protein>
<proteinExistence type="predicted"/>
<sequence>MKMSKTKAIGIVLIITATIKSIGIENIPFPVTVVTLAVLIIGLFVLSFKYEMSKEERIILIVMDSLLALIITIIIIGTMIQDNYPQISVRCKPIIVTVLAILSIILLGVIVFNAVYKIKHNKL</sequence>
<dbReference type="AlphaFoldDB" id="A0A1S8L2L2"/>
<keyword evidence="2" id="KW-1185">Reference proteome</keyword>
<name>A0A1S8L2L2_9CLOT</name>
<dbReference type="Proteomes" id="UP000190951">
    <property type="component" value="Chromosome"/>
</dbReference>
<dbReference type="KEGG" id="crw:CROST_010520"/>
<reference evidence="1 2" key="1">
    <citation type="submission" date="2022-04" db="EMBL/GenBank/DDBJ databases">
        <title>Genome sequence of C. roseum typestrain.</title>
        <authorList>
            <person name="Poehlein A."/>
            <person name="Schoch T."/>
            <person name="Duerre P."/>
            <person name="Daniel R."/>
        </authorList>
    </citation>
    <scope>NUCLEOTIDE SEQUENCE [LARGE SCALE GENOMIC DNA]</scope>
    <source>
        <strain evidence="1 2">DSM 7320</strain>
    </source>
</reference>
<evidence type="ECO:0000313" key="2">
    <source>
        <dbReference type="Proteomes" id="UP000190951"/>
    </source>
</evidence>
<dbReference type="STRING" id="84029.CROST_30680"/>
<accession>A0A1S8L2L2</accession>
<dbReference type="EMBL" id="CP096983">
    <property type="protein sequence ID" value="URZ10344.1"/>
    <property type="molecule type" value="Genomic_DNA"/>
</dbReference>
<organism evidence="1 2">
    <name type="scientific">Clostridium felsineum</name>
    <dbReference type="NCBI Taxonomy" id="36839"/>
    <lineage>
        <taxon>Bacteria</taxon>
        <taxon>Bacillati</taxon>
        <taxon>Bacillota</taxon>
        <taxon>Clostridia</taxon>
        <taxon>Eubacteriales</taxon>
        <taxon>Clostridiaceae</taxon>
        <taxon>Clostridium</taxon>
    </lineage>
</organism>
<gene>
    <name evidence="1" type="ORF">CROST_010520</name>
</gene>